<keyword evidence="2" id="KW-1185">Reference proteome</keyword>
<dbReference type="AlphaFoldDB" id="A0A8J6QQI1"/>
<comment type="caution">
    <text evidence="1">The sequence shown here is derived from an EMBL/GenBank/DDBJ whole genome shotgun (WGS) entry which is preliminary data.</text>
</comment>
<evidence type="ECO:0000313" key="1">
    <source>
        <dbReference type="EMBL" id="MBD1389391.1"/>
    </source>
</evidence>
<accession>A0A8J6QQI1</accession>
<dbReference type="RefSeq" id="WP_191144499.1">
    <property type="nucleotide sequence ID" value="NZ_JACXAF010000009.1"/>
</dbReference>
<sequence>MKKLTYNQSVSLNLGENPDYKKLNNDSYVLQVMEKQQALSEIYLHNRSCVITMAIEIEGTMGSLLGAFFTYTNPETEYGELVAPPHEITPSYLFEELLLESPLLSFTARRKLVDQLLKKTKLINGKNLQKLVKGLSQLEEWRNAMAHGSTFYNVETELLELSYHRGGSRKLVLTNELFERINETANLTTKLLSDAIQTVELNRGLLAAKENGETVIRYHDRERPTKLSSC</sequence>
<organism evidence="1 2">
    <name type="scientific">Neiella litorisoli</name>
    <dbReference type="NCBI Taxonomy" id="2771431"/>
    <lineage>
        <taxon>Bacteria</taxon>
        <taxon>Pseudomonadati</taxon>
        <taxon>Pseudomonadota</taxon>
        <taxon>Gammaproteobacteria</taxon>
        <taxon>Alteromonadales</taxon>
        <taxon>Echinimonadaceae</taxon>
        <taxon>Neiella</taxon>
    </lineage>
</organism>
<dbReference type="Proteomes" id="UP000638014">
    <property type="component" value="Unassembled WGS sequence"/>
</dbReference>
<evidence type="ECO:0000313" key="2">
    <source>
        <dbReference type="Proteomes" id="UP000638014"/>
    </source>
</evidence>
<protein>
    <submittedName>
        <fullName evidence="1">Uncharacterized protein</fullName>
    </submittedName>
</protein>
<name>A0A8J6QQI1_9GAMM</name>
<gene>
    <name evidence="1" type="ORF">IC617_08130</name>
</gene>
<reference evidence="1" key="1">
    <citation type="submission" date="2020-09" db="EMBL/GenBank/DDBJ databases">
        <title>A novel bacterium of genus Neiella, isolated from South China Sea.</title>
        <authorList>
            <person name="Huang H."/>
            <person name="Mo K."/>
            <person name="Hu Y."/>
        </authorList>
    </citation>
    <scope>NUCLEOTIDE SEQUENCE</scope>
    <source>
        <strain evidence="1">HB171785</strain>
    </source>
</reference>
<proteinExistence type="predicted"/>
<dbReference type="EMBL" id="JACXAF010000009">
    <property type="protein sequence ID" value="MBD1389391.1"/>
    <property type="molecule type" value="Genomic_DNA"/>
</dbReference>